<name>A0A5B6WMX0_9ROSI</name>
<reference evidence="1" key="1">
    <citation type="submission" date="2019-08" db="EMBL/GenBank/DDBJ databases">
        <authorList>
            <person name="Liu F."/>
        </authorList>
    </citation>
    <scope>NUCLEOTIDE SEQUENCE [LARGE SCALE GENOMIC DNA]</scope>
    <source>
        <strain evidence="1">PA1801</strain>
        <tissue evidence="1">Leaf</tissue>
    </source>
</reference>
<keyword evidence="2" id="KW-1185">Reference proteome</keyword>
<gene>
    <name evidence="1" type="ORF">EPI10_005393</name>
</gene>
<evidence type="ECO:0000313" key="1">
    <source>
        <dbReference type="EMBL" id="KAA3483201.1"/>
    </source>
</evidence>
<organism evidence="1 2">
    <name type="scientific">Gossypium australe</name>
    <dbReference type="NCBI Taxonomy" id="47621"/>
    <lineage>
        <taxon>Eukaryota</taxon>
        <taxon>Viridiplantae</taxon>
        <taxon>Streptophyta</taxon>
        <taxon>Embryophyta</taxon>
        <taxon>Tracheophyta</taxon>
        <taxon>Spermatophyta</taxon>
        <taxon>Magnoliopsida</taxon>
        <taxon>eudicotyledons</taxon>
        <taxon>Gunneridae</taxon>
        <taxon>Pentapetalae</taxon>
        <taxon>rosids</taxon>
        <taxon>malvids</taxon>
        <taxon>Malvales</taxon>
        <taxon>Malvaceae</taxon>
        <taxon>Malvoideae</taxon>
        <taxon>Gossypium</taxon>
    </lineage>
</organism>
<evidence type="ECO:0000313" key="2">
    <source>
        <dbReference type="Proteomes" id="UP000325315"/>
    </source>
</evidence>
<proteinExistence type="predicted"/>
<dbReference type="EMBL" id="SMMG02000002">
    <property type="protein sequence ID" value="KAA3483201.1"/>
    <property type="molecule type" value="Genomic_DNA"/>
</dbReference>
<sequence length="64" mass="7415">MTGYVSNDQLLIHCFQDSLIGAAAKWYNQLRLGIGLHETIWPRDRYDPRQNHAAKYGEKAKLEL</sequence>
<accession>A0A5B6WMX0</accession>
<comment type="caution">
    <text evidence="1">The sequence shown here is derived from an EMBL/GenBank/DDBJ whole genome shotgun (WGS) entry which is preliminary data.</text>
</comment>
<dbReference type="Proteomes" id="UP000325315">
    <property type="component" value="Unassembled WGS sequence"/>
</dbReference>
<protein>
    <submittedName>
        <fullName evidence="1">Uncharacterized protein</fullName>
    </submittedName>
</protein>
<dbReference type="AlphaFoldDB" id="A0A5B6WMX0"/>